<name>A0A0N9MSD3_9ACTN</name>
<dbReference type="Gene3D" id="1.20.1290.10">
    <property type="entry name" value="AhpD-like"/>
    <property type="match status" value="1"/>
</dbReference>
<accession>A0A0N9MSD3</accession>
<gene>
    <name evidence="2" type="ORF">ACH46_17710</name>
</gene>
<keyword evidence="3" id="KW-1185">Reference proteome</keyword>
<evidence type="ECO:0000313" key="3">
    <source>
        <dbReference type="Proteomes" id="UP000063789"/>
    </source>
</evidence>
<dbReference type="PATRIC" id="fig|1136941.3.peg.3621"/>
<dbReference type="Proteomes" id="UP000063789">
    <property type="component" value="Chromosome"/>
</dbReference>
<dbReference type="OrthoDB" id="9802489at2"/>
<dbReference type="InterPro" id="IPR052512">
    <property type="entry name" value="4CMD/NDH-1_regulator"/>
</dbReference>
<reference evidence="2 3" key="2">
    <citation type="journal article" date="2017" name="Int. J. Syst. Evol. Microbiol.">
        <title>Gordonia phthalatica sp. nov., a di-n-butyl phthalate-degrading bacterium isolated from activated sludge.</title>
        <authorList>
            <person name="Jin D."/>
            <person name="Kong X."/>
            <person name="Jia M."/>
            <person name="Yu X."/>
            <person name="Wang X."/>
            <person name="Zhuang X."/>
            <person name="Deng Y."/>
            <person name="Bai Z."/>
        </authorList>
    </citation>
    <scope>NUCLEOTIDE SEQUENCE [LARGE SCALE GENOMIC DNA]</scope>
    <source>
        <strain evidence="2 3">QH-11</strain>
    </source>
</reference>
<protein>
    <submittedName>
        <fullName evidence="2">4-carboxymuconolactone decarboxylase</fullName>
    </submittedName>
</protein>
<feature type="domain" description="Carboxymuconolactone decarboxylase-like" evidence="1">
    <location>
        <begin position="37"/>
        <end position="118"/>
    </location>
</feature>
<evidence type="ECO:0000313" key="2">
    <source>
        <dbReference type="EMBL" id="ALG85992.1"/>
    </source>
</evidence>
<dbReference type="AlphaFoldDB" id="A0A0N9MSD3"/>
<organism evidence="2 3">
    <name type="scientific">Gordonia phthalatica</name>
    <dbReference type="NCBI Taxonomy" id="1136941"/>
    <lineage>
        <taxon>Bacteria</taxon>
        <taxon>Bacillati</taxon>
        <taxon>Actinomycetota</taxon>
        <taxon>Actinomycetes</taxon>
        <taxon>Mycobacteriales</taxon>
        <taxon>Gordoniaceae</taxon>
        <taxon>Gordonia</taxon>
    </lineage>
</organism>
<sequence length="126" mass="13759">MTSEAYDAGLSIRREVMGDPFVDRALERTAGTHAEVLQQHITEHAWHGVWSREGLTRRERSLITIAFLTSLRAHEELVGHVRGGMTNGLTPEEITEVMVQAVAYCGAPAALSAMKVAQQVFDDAAG</sequence>
<dbReference type="RefSeq" id="WP_062394093.1">
    <property type="nucleotide sequence ID" value="NZ_CP011853.1"/>
</dbReference>
<dbReference type="PANTHER" id="PTHR33570">
    <property type="entry name" value="4-CARBOXYMUCONOLACTONE DECARBOXYLASE FAMILY PROTEIN"/>
    <property type="match status" value="1"/>
</dbReference>
<dbReference type="InterPro" id="IPR029032">
    <property type="entry name" value="AhpD-like"/>
</dbReference>
<evidence type="ECO:0000259" key="1">
    <source>
        <dbReference type="Pfam" id="PF02627"/>
    </source>
</evidence>
<dbReference type="SUPFAM" id="SSF69118">
    <property type="entry name" value="AhpD-like"/>
    <property type="match status" value="1"/>
</dbReference>
<dbReference type="KEGG" id="goq:ACH46_17710"/>
<proteinExistence type="predicted"/>
<reference evidence="3" key="1">
    <citation type="submission" date="2015-06" db="EMBL/GenBank/DDBJ databases">
        <title>Complete genome sequence and metabolic analysis of phthalate degradation pathway in Gordonia sp. QH-11.</title>
        <authorList>
            <person name="Jin D."/>
            <person name="Kong X."/>
            <person name="Bai Z."/>
        </authorList>
    </citation>
    <scope>NUCLEOTIDE SEQUENCE [LARGE SCALE GENOMIC DNA]</scope>
    <source>
        <strain evidence="3">QH-11</strain>
    </source>
</reference>
<dbReference type="Pfam" id="PF02627">
    <property type="entry name" value="CMD"/>
    <property type="match status" value="1"/>
</dbReference>
<dbReference type="PANTHER" id="PTHR33570:SF2">
    <property type="entry name" value="CARBOXYMUCONOLACTONE DECARBOXYLASE-LIKE DOMAIN-CONTAINING PROTEIN"/>
    <property type="match status" value="1"/>
</dbReference>
<dbReference type="GO" id="GO:0051920">
    <property type="term" value="F:peroxiredoxin activity"/>
    <property type="evidence" value="ECO:0007669"/>
    <property type="project" value="InterPro"/>
</dbReference>
<dbReference type="EMBL" id="CP011853">
    <property type="protein sequence ID" value="ALG85992.1"/>
    <property type="molecule type" value="Genomic_DNA"/>
</dbReference>
<dbReference type="InterPro" id="IPR003779">
    <property type="entry name" value="CMD-like"/>
</dbReference>
<dbReference type="STRING" id="1136941.ACH46_17710"/>